<keyword evidence="2" id="KW-1185">Reference proteome</keyword>
<reference evidence="1 2" key="1">
    <citation type="journal article" date="2019" name="Genome Biol. Evol.">
        <title>Insights into the evolution of the New World diploid cottons (Gossypium, subgenus Houzingenia) based on genome sequencing.</title>
        <authorList>
            <person name="Grover C.E."/>
            <person name="Arick M.A. 2nd"/>
            <person name="Thrash A."/>
            <person name="Conover J.L."/>
            <person name="Sanders W.S."/>
            <person name="Peterson D.G."/>
            <person name="Frelichowski J.E."/>
            <person name="Scheffler J.A."/>
            <person name="Scheffler B.E."/>
            <person name="Wendel J.F."/>
        </authorList>
    </citation>
    <scope>NUCLEOTIDE SEQUENCE [LARGE SCALE GENOMIC DNA]</scope>
    <source>
        <strain evidence="1">157</strain>
        <tissue evidence="1">Leaf</tissue>
    </source>
</reference>
<organism evidence="1 2">
    <name type="scientific">Gossypium lobatum</name>
    <dbReference type="NCBI Taxonomy" id="34289"/>
    <lineage>
        <taxon>Eukaryota</taxon>
        <taxon>Viridiplantae</taxon>
        <taxon>Streptophyta</taxon>
        <taxon>Embryophyta</taxon>
        <taxon>Tracheophyta</taxon>
        <taxon>Spermatophyta</taxon>
        <taxon>Magnoliopsida</taxon>
        <taxon>eudicotyledons</taxon>
        <taxon>Gunneridae</taxon>
        <taxon>Pentapetalae</taxon>
        <taxon>rosids</taxon>
        <taxon>malvids</taxon>
        <taxon>Malvales</taxon>
        <taxon>Malvaceae</taxon>
        <taxon>Malvoideae</taxon>
        <taxon>Gossypium</taxon>
    </lineage>
</organism>
<protein>
    <submittedName>
        <fullName evidence="1">Uncharacterized protein</fullName>
    </submittedName>
</protein>
<name>A0A7J8N8U6_9ROSI</name>
<sequence length="58" mass="6715">MFQGLGCSPIKAVRVLGLERHETVQSIFDVDVRALRGPFLVREDRERRTLVYQLSCPR</sequence>
<gene>
    <name evidence="1" type="ORF">Golob_000713</name>
</gene>
<dbReference type="EMBL" id="JABEZX010000013">
    <property type="protein sequence ID" value="MBA0573438.1"/>
    <property type="molecule type" value="Genomic_DNA"/>
</dbReference>
<accession>A0A7J8N8U6</accession>
<dbReference type="AlphaFoldDB" id="A0A7J8N8U6"/>
<evidence type="ECO:0000313" key="1">
    <source>
        <dbReference type="EMBL" id="MBA0573438.1"/>
    </source>
</evidence>
<dbReference type="Proteomes" id="UP000593572">
    <property type="component" value="Unassembled WGS sequence"/>
</dbReference>
<evidence type="ECO:0000313" key="2">
    <source>
        <dbReference type="Proteomes" id="UP000593572"/>
    </source>
</evidence>
<proteinExistence type="predicted"/>
<comment type="caution">
    <text evidence="1">The sequence shown here is derived from an EMBL/GenBank/DDBJ whole genome shotgun (WGS) entry which is preliminary data.</text>
</comment>